<dbReference type="EMBL" id="ML987206">
    <property type="protein sequence ID" value="KAF2242992.1"/>
    <property type="molecule type" value="Genomic_DNA"/>
</dbReference>
<dbReference type="InterPro" id="IPR001128">
    <property type="entry name" value="Cyt_P450"/>
</dbReference>
<proteinExistence type="inferred from homology"/>
<dbReference type="Gene3D" id="1.10.630.10">
    <property type="entry name" value="Cytochrome P450"/>
    <property type="match status" value="1"/>
</dbReference>
<dbReference type="RefSeq" id="XP_033677996.1">
    <property type="nucleotide sequence ID" value="XM_033826161.1"/>
</dbReference>
<dbReference type="GeneID" id="54579491"/>
<dbReference type="GO" id="GO:0005506">
    <property type="term" value="F:iron ion binding"/>
    <property type="evidence" value="ECO:0007669"/>
    <property type="project" value="InterPro"/>
</dbReference>
<dbReference type="Pfam" id="PF00067">
    <property type="entry name" value="p450"/>
    <property type="match status" value="1"/>
</dbReference>
<organism evidence="13 14">
    <name type="scientific">Trematosphaeria pertusa</name>
    <dbReference type="NCBI Taxonomy" id="390896"/>
    <lineage>
        <taxon>Eukaryota</taxon>
        <taxon>Fungi</taxon>
        <taxon>Dikarya</taxon>
        <taxon>Ascomycota</taxon>
        <taxon>Pezizomycotina</taxon>
        <taxon>Dothideomycetes</taxon>
        <taxon>Pleosporomycetidae</taxon>
        <taxon>Pleosporales</taxon>
        <taxon>Massarineae</taxon>
        <taxon>Trematosphaeriaceae</taxon>
        <taxon>Trematosphaeria</taxon>
    </lineage>
</organism>
<dbReference type="PANTHER" id="PTHR46206:SF5">
    <property type="entry name" value="P450, PUTATIVE (EUROFUNG)-RELATED"/>
    <property type="match status" value="1"/>
</dbReference>
<dbReference type="GO" id="GO:0004497">
    <property type="term" value="F:monooxygenase activity"/>
    <property type="evidence" value="ECO:0007669"/>
    <property type="project" value="UniProtKB-KW"/>
</dbReference>
<dbReference type="PANTHER" id="PTHR46206">
    <property type="entry name" value="CYTOCHROME P450"/>
    <property type="match status" value="1"/>
</dbReference>
<evidence type="ECO:0000256" key="5">
    <source>
        <dbReference type="ARBA" id="ARBA00022692"/>
    </source>
</evidence>
<evidence type="ECO:0000256" key="4">
    <source>
        <dbReference type="ARBA" id="ARBA00022617"/>
    </source>
</evidence>
<evidence type="ECO:0000256" key="8">
    <source>
        <dbReference type="ARBA" id="ARBA00023002"/>
    </source>
</evidence>
<feature type="binding site" description="axial binding residue" evidence="12">
    <location>
        <position position="468"/>
    </location>
    <ligand>
        <name>heme</name>
        <dbReference type="ChEBI" id="CHEBI:30413"/>
    </ligand>
    <ligandPart>
        <name>Fe</name>
        <dbReference type="ChEBI" id="CHEBI:18248"/>
    </ligandPart>
</feature>
<keyword evidence="11" id="KW-0472">Membrane</keyword>
<keyword evidence="7" id="KW-1133">Transmembrane helix</keyword>
<evidence type="ECO:0000256" key="7">
    <source>
        <dbReference type="ARBA" id="ARBA00022989"/>
    </source>
</evidence>
<dbReference type="AlphaFoldDB" id="A0A6A6HZ55"/>
<accession>A0A6A6HZ55</accession>
<name>A0A6A6HZ55_9PLEO</name>
<evidence type="ECO:0000256" key="12">
    <source>
        <dbReference type="PIRSR" id="PIRSR602401-1"/>
    </source>
</evidence>
<evidence type="ECO:0000256" key="2">
    <source>
        <dbReference type="ARBA" id="ARBA00004370"/>
    </source>
</evidence>
<sequence length="532" mass="60433">MLQNLLQGLASILTHRSGDVFTVLLVVSVLWRATVVLRIYSSRPRHIPIEAKPYPFRRWFKDFDFILDGSTQILKAYKKLGAGLTFAIPSMGEYQILASDPRDIEAICNASEETLSFHEAMTDRLKHYYTIYRFKYGEPDPNDSIPKRVVKVLLRMQLDALRPTIDEKIRKAVDAQFETAAALKDDWRALPTFFFAKSVVEELNARVILGEEIGNKRECIDAALRYVGDVVFAAEVARQFPAFLTPIIAPAIMRWSGAMNKLVDLISPVVEERKRLQAAGVPDLSKKYADCIQWTVESSKTPAQRETPRLVAVLIGLLLASSHQMSLTLTYVLYALCDHPEYIIELRREIEEGFDARPGSSNPFKKLYLLESFLLEVARLNPPDALVVQRKVKKPILLPSGAFIPANNLVAVPQQALARNSAVFSNPDTFDGRRFLPGNDYIRETEAVTKFTDVKYSYMFWGPPRKPCPGRWYVSHTLKAVVVHLLMNYDMKLEQKNAKKYFLWTTAILPRPTIGILLRKKKNVVDVGRLAM</sequence>
<evidence type="ECO:0000256" key="10">
    <source>
        <dbReference type="ARBA" id="ARBA00023033"/>
    </source>
</evidence>
<comment type="similarity">
    <text evidence="3">Belongs to the cytochrome P450 family.</text>
</comment>
<dbReference type="SUPFAM" id="SSF48264">
    <property type="entry name" value="Cytochrome P450"/>
    <property type="match status" value="1"/>
</dbReference>
<evidence type="ECO:0000256" key="9">
    <source>
        <dbReference type="ARBA" id="ARBA00023004"/>
    </source>
</evidence>
<evidence type="ECO:0000256" key="6">
    <source>
        <dbReference type="ARBA" id="ARBA00022723"/>
    </source>
</evidence>
<keyword evidence="9 12" id="KW-0408">Iron</keyword>
<keyword evidence="4 12" id="KW-0349">Heme</keyword>
<dbReference type="GO" id="GO:0016705">
    <property type="term" value="F:oxidoreductase activity, acting on paired donors, with incorporation or reduction of molecular oxygen"/>
    <property type="evidence" value="ECO:0007669"/>
    <property type="project" value="InterPro"/>
</dbReference>
<gene>
    <name evidence="13" type="ORF">BU26DRAFT_493823</name>
</gene>
<dbReference type="OrthoDB" id="1844152at2759"/>
<evidence type="ECO:0000256" key="1">
    <source>
        <dbReference type="ARBA" id="ARBA00001971"/>
    </source>
</evidence>
<dbReference type="Proteomes" id="UP000800094">
    <property type="component" value="Unassembled WGS sequence"/>
</dbReference>
<comment type="cofactor">
    <cofactor evidence="1 12">
        <name>heme</name>
        <dbReference type="ChEBI" id="CHEBI:30413"/>
    </cofactor>
</comment>
<dbReference type="GO" id="GO:0020037">
    <property type="term" value="F:heme binding"/>
    <property type="evidence" value="ECO:0007669"/>
    <property type="project" value="InterPro"/>
</dbReference>
<evidence type="ECO:0000256" key="3">
    <source>
        <dbReference type="ARBA" id="ARBA00010617"/>
    </source>
</evidence>
<dbReference type="CDD" id="cd11041">
    <property type="entry name" value="CYP503A1-like"/>
    <property type="match status" value="1"/>
</dbReference>
<dbReference type="InterPro" id="IPR002401">
    <property type="entry name" value="Cyt_P450_E_grp-I"/>
</dbReference>
<keyword evidence="10" id="KW-0503">Monooxygenase</keyword>
<keyword evidence="8" id="KW-0560">Oxidoreductase</keyword>
<evidence type="ECO:0000313" key="14">
    <source>
        <dbReference type="Proteomes" id="UP000800094"/>
    </source>
</evidence>
<evidence type="ECO:0000313" key="13">
    <source>
        <dbReference type="EMBL" id="KAF2242992.1"/>
    </source>
</evidence>
<protein>
    <submittedName>
        <fullName evidence="13">Cytochrome P450</fullName>
    </submittedName>
</protein>
<dbReference type="PRINTS" id="PR00463">
    <property type="entry name" value="EP450I"/>
</dbReference>
<keyword evidence="6 12" id="KW-0479">Metal-binding</keyword>
<reference evidence="13" key="1">
    <citation type="journal article" date="2020" name="Stud. Mycol.">
        <title>101 Dothideomycetes genomes: a test case for predicting lifestyles and emergence of pathogens.</title>
        <authorList>
            <person name="Haridas S."/>
            <person name="Albert R."/>
            <person name="Binder M."/>
            <person name="Bloem J."/>
            <person name="Labutti K."/>
            <person name="Salamov A."/>
            <person name="Andreopoulos B."/>
            <person name="Baker S."/>
            <person name="Barry K."/>
            <person name="Bills G."/>
            <person name="Bluhm B."/>
            <person name="Cannon C."/>
            <person name="Castanera R."/>
            <person name="Culley D."/>
            <person name="Daum C."/>
            <person name="Ezra D."/>
            <person name="Gonzalez J."/>
            <person name="Henrissat B."/>
            <person name="Kuo A."/>
            <person name="Liang C."/>
            <person name="Lipzen A."/>
            <person name="Lutzoni F."/>
            <person name="Magnuson J."/>
            <person name="Mondo S."/>
            <person name="Nolan M."/>
            <person name="Ohm R."/>
            <person name="Pangilinan J."/>
            <person name="Park H.-J."/>
            <person name="Ramirez L."/>
            <person name="Alfaro M."/>
            <person name="Sun H."/>
            <person name="Tritt A."/>
            <person name="Yoshinaga Y."/>
            <person name="Zwiers L.-H."/>
            <person name="Turgeon B."/>
            <person name="Goodwin S."/>
            <person name="Spatafora J."/>
            <person name="Crous P."/>
            <person name="Grigoriev I."/>
        </authorList>
    </citation>
    <scope>NUCLEOTIDE SEQUENCE</scope>
    <source>
        <strain evidence="13">CBS 122368</strain>
    </source>
</reference>
<evidence type="ECO:0000256" key="11">
    <source>
        <dbReference type="ARBA" id="ARBA00023136"/>
    </source>
</evidence>
<keyword evidence="5" id="KW-0812">Transmembrane</keyword>
<dbReference type="InterPro" id="IPR036396">
    <property type="entry name" value="Cyt_P450_sf"/>
</dbReference>
<keyword evidence="14" id="KW-1185">Reference proteome</keyword>
<comment type="subcellular location">
    <subcellularLocation>
        <location evidence="2">Membrane</location>
    </subcellularLocation>
</comment>
<dbReference type="GO" id="GO:0016020">
    <property type="term" value="C:membrane"/>
    <property type="evidence" value="ECO:0007669"/>
    <property type="project" value="UniProtKB-SubCell"/>
</dbReference>